<gene>
    <name evidence="1" type="ORF">EV420DRAFT_1218688</name>
</gene>
<reference evidence="1" key="1">
    <citation type="submission" date="2023-06" db="EMBL/GenBank/DDBJ databases">
        <authorList>
            <consortium name="Lawrence Berkeley National Laboratory"/>
            <person name="Ahrendt S."/>
            <person name="Sahu N."/>
            <person name="Indic B."/>
            <person name="Wong-Bajracharya J."/>
            <person name="Merenyi Z."/>
            <person name="Ke H.-M."/>
            <person name="Monk M."/>
            <person name="Kocsube S."/>
            <person name="Drula E."/>
            <person name="Lipzen A."/>
            <person name="Balint B."/>
            <person name="Henrissat B."/>
            <person name="Andreopoulos B."/>
            <person name="Martin F.M."/>
            <person name="Harder C.B."/>
            <person name="Rigling D."/>
            <person name="Ford K.L."/>
            <person name="Foster G.D."/>
            <person name="Pangilinan J."/>
            <person name="Papanicolaou A."/>
            <person name="Barry K."/>
            <person name="LaButti K."/>
            <person name="Viragh M."/>
            <person name="Koriabine M."/>
            <person name="Yan M."/>
            <person name="Riley R."/>
            <person name="Champramary S."/>
            <person name="Plett K.L."/>
            <person name="Tsai I.J."/>
            <person name="Slot J."/>
            <person name="Sipos G."/>
            <person name="Plett J."/>
            <person name="Nagy L.G."/>
            <person name="Grigoriev I.V."/>
        </authorList>
    </citation>
    <scope>NUCLEOTIDE SEQUENCE</scope>
    <source>
        <strain evidence="1">CCBAS 213</strain>
    </source>
</reference>
<dbReference type="Gene3D" id="2.60.120.330">
    <property type="entry name" value="B-lactam Antibiotic, Isopenicillin N Synthase, Chain"/>
    <property type="match status" value="1"/>
</dbReference>
<dbReference type="GeneID" id="85349983"/>
<comment type="caution">
    <text evidence="1">The sequence shown here is derived from an EMBL/GenBank/DDBJ whole genome shotgun (WGS) entry which is preliminary data.</text>
</comment>
<organism evidence="1 2">
    <name type="scientific">Armillaria tabescens</name>
    <name type="common">Ringless honey mushroom</name>
    <name type="synonym">Agaricus tabescens</name>
    <dbReference type="NCBI Taxonomy" id="1929756"/>
    <lineage>
        <taxon>Eukaryota</taxon>
        <taxon>Fungi</taxon>
        <taxon>Dikarya</taxon>
        <taxon>Basidiomycota</taxon>
        <taxon>Agaricomycotina</taxon>
        <taxon>Agaricomycetes</taxon>
        <taxon>Agaricomycetidae</taxon>
        <taxon>Agaricales</taxon>
        <taxon>Marasmiineae</taxon>
        <taxon>Physalacriaceae</taxon>
        <taxon>Desarmillaria</taxon>
    </lineage>
</organism>
<feature type="non-terminal residue" evidence="1">
    <location>
        <position position="65"/>
    </location>
</feature>
<proteinExistence type="predicted"/>
<dbReference type="InterPro" id="IPR027443">
    <property type="entry name" value="IPNS-like_sf"/>
</dbReference>
<protein>
    <recommendedName>
        <fullName evidence="3">Isopenicillin N synthase-like Fe(2+) 2OG dioxygenase domain-containing protein</fullName>
    </recommendedName>
</protein>
<dbReference type="EMBL" id="JAUEPS010000017">
    <property type="protein sequence ID" value="KAK0458667.1"/>
    <property type="molecule type" value="Genomic_DNA"/>
</dbReference>
<sequence>IIKAGDMLEFFSGGLYRVTIHRYVVQPPEDHWQRQCKVRLGILYFCKPDDSTKLLPLVDNPINPR</sequence>
<dbReference type="AlphaFoldDB" id="A0AA39KCW4"/>
<keyword evidence="2" id="KW-1185">Reference proteome</keyword>
<name>A0AA39KCW4_ARMTA</name>
<accession>A0AA39KCW4</accession>
<evidence type="ECO:0000313" key="1">
    <source>
        <dbReference type="EMBL" id="KAK0458667.1"/>
    </source>
</evidence>
<dbReference type="Proteomes" id="UP001175211">
    <property type="component" value="Unassembled WGS sequence"/>
</dbReference>
<feature type="non-terminal residue" evidence="1">
    <location>
        <position position="1"/>
    </location>
</feature>
<dbReference type="SUPFAM" id="SSF51197">
    <property type="entry name" value="Clavaminate synthase-like"/>
    <property type="match status" value="1"/>
</dbReference>
<evidence type="ECO:0000313" key="2">
    <source>
        <dbReference type="Proteomes" id="UP001175211"/>
    </source>
</evidence>
<evidence type="ECO:0008006" key="3">
    <source>
        <dbReference type="Google" id="ProtNLM"/>
    </source>
</evidence>
<dbReference type="RefSeq" id="XP_060330937.1">
    <property type="nucleotide sequence ID" value="XM_060466435.1"/>
</dbReference>